<dbReference type="FunFam" id="3.20.20.100:FF:000006">
    <property type="entry name" value="Aldo-keto reductase family 1 member A1"/>
    <property type="match status" value="1"/>
</dbReference>
<feature type="domain" description="NADP-dependent oxidoreductase" evidence="6">
    <location>
        <begin position="47"/>
        <end position="304"/>
    </location>
</feature>
<dbReference type="InterPro" id="IPR020471">
    <property type="entry name" value="AKR"/>
</dbReference>
<keyword evidence="3" id="KW-0560">Oxidoreductase</keyword>
<evidence type="ECO:0000256" key="5">
    <source>
        <dbReference type="PIRSR" id="PIRSR000097-3"/>
    </source>
</evidence>
<accession>A0A034V532</accession>
<evidence type="ECO:0000313" key="7">
    <source>
        <dbReference type="EMBL" id="JAC37212.1"/>
    </source>
</evidence>
<feature type="site" description="Lowers pKa of active site Tyr" evidence="5">
    <location>
        <position position="97"/>
    </location>
</feature>
<organism evidence="7">
    <name type="scientific">Bactrocera dorsalis</name>
    <name type="common">Oriental fruit fly</name>
    <name type="synonym">Dacus dorsalis</name>
    <dbReference type="NCBI Taxonomy" id="27457"/>
    <lineage>
        <taxon>Eukaryota</taxon>
        <taxon>Metazoa</taxon>
        <taxon>Ecdysozoa</taxon>
        <taxon>Arthropoda</taxon>
        <taxon>Hexapoda</taxon>
        <taxon>Insecta</taxon>
        <taxon>Pterygota</taxon>
        <taxon>Neoptera</taxon>
        <taxon>Endopterygota</taxon>
        <taxon>Diptera</taxon>
        <taxon>Brachycera</taxon>
        <taxon>Muscomorpha</taxon>
        <taxon>Tephritoidea</taxon>
        <taxon>Tephritidae</taxon>
        <taxon>Bactrocera</taxon>
        <taxon>Bactrocera</taxon>
    </lineage>
</organism>
<dbReference type="PIRSF" id="PIRSF000097">
    <property type="entry name" value="AKR"/>
    <property type="match status" value="1"/>
</dbReference>
<dbReference type="InterPro" id="IPR023210">
    <property type="entry name" value="NADP_OxRdtase_dom"/>
</dbReference>
<sequence length="331" mass="37774">MYAPCAKVCLLDDRDAKTKLARTVKFYNGVKVPIVGLGTADLEAHITTRCVKDAIDAGIRHIDCAPIFCNQEEVGQAIKEKIAEGLIKRENLYISSKLWDSRHGPKWVRRSLEETLKQLQLDYLDNYVMHTPMGFKDGFENYPRNNRGEILFSDIDYVDTWHAMETLVDDGLVRSIGLANFNAEQIERILDVARIPPANLQVECHPYLTQKKLMDLCCKHNIVFMVSNPTGPKKKNANIIPLKNNPKILCLAKKYGKSAVEILIRYQVQRGNVVMAKTTQKDHMTQNVMIESFKLCRKDVEILDLMNCNFRSKTLAYASGHPYHPFENDCI</sequence>
<name>A0A034V532_BACDO</name>
<evidence type="ECO:0000256" key="4">
    <source>
        <dbReference type="PIRSR" id="PIRSR000097-2"/>
    </source>
</evidence>
<dbReference type="Pfam" id="PF00248">
    <property type="entry name" value="Aldo_ket_red"/>
    <property type="match status" value="1"/>
</dbReference>
<dbReference type="GO" id="GO:0016491">
    <property type="term" value="F:oxidoreductase activity"/>
    <property type="evidence" value="ECO:0007669"/>
    <property type="project" value="UniProtKB-KW"/>
</dbReference>
<dbReference type="OrthoDB" id="416253at2759"/>
<dbReference type="PRINTS" id="PR00069">
    <property type="entry name" value="ALDKETRDTASE"/>
</dbReference>
<evidence type="ECO:0000256" key="3">
    <source>
        <dbReference type="ARBA" id="ARBA00023002"/>
    </source>
</evidence>
<dbReference type="EMBL" id="GAKP01021740">
    <property type="protein sequence ID" value="JAC37212.1"/>
    <property type="molecule type" value="Transcribed_RNA"/>
</dbReference>
<evidence type="ECO:0000259" key="6">
    <source>
        <dbReference type="Pfam" id="PF00248"/>
    </source>
</evidence>
<reference evidence="7" key="1">
    <citation type="journal article" date="2014" name="BMC Genomics">
        <title>Characterizing the developmental transcriptome of the oriental fruit fly, Bactrocera dorsalis (Diptera: Tephritidae) through comparative genomic analysis with Drosophila melanogaster utilizing modENCODE datasets.</title>
        <authorList>
            <person name="Geib S.M."/>
            <person name="Calla B."/>
            <person name="Hall B."/>
            <person name="Hou S."/>
            <person name="Manoukis N.C."/>
        </authorList>
    </citation>
    <scope>NUCLEOTIDE SEQUENCE</scope>
    <source>
        <strain evidence="7">Punador</strain>
    </source>
</reference>
<gene>
    <name evidence="7" type="primary">AKCL2</name>
</gene>
<dbReference type="Gene3D" id="3.20.20.100">
    <property type="entry name" value="NADP-dependent oxidoreductase domain"/>
    <property type="match status" value="1"/>
</dbReference>
<evidence type="ECO:0000256" key="2">
    <source>
        <dbReference type="ARBA" id="ARBA00022857"/>
    </source>
</evidence>
<comment type="similarity">
    <text evidence="1">Belongs to the aldo/keto reductase family.</text>
</comment>
<dbReference type="SUPFAM" id="SSF51430">
    <property type="entry name" value="NAD(P)-linked oxidoreductase"/>
    <property type="match status" value="1"/>
</dbReference>
<evidence type="ECO:0000256" key="1">
    <source>
        <dbReference type="ARBA" id="ARBA00007905"/>
    </source>
</evidence>
<feature type="binding site" evidence="4">
    <location>
        <position position="130"/>
    </location>
    <ligand>
        <name>substrate</name>
    </ligand>
</feature>
<dbReference type="AlphaFoldDB" id="A0A034V532"/>
<dbReference type="InterPro" id="IPR036812">
    <property type="entry name" value="NAD(P)_OxRdtase_dom_sf"/>
</dbReference>
<proteinExistence type="inferred from homology"/>
<dbReference type="PANTHER" id="PTHR11732">
    <property type="entry name" value="ALDO/KETO REDUCTASE"/>
    <property type="match status" value="1"/>
</dbReference>
<keyword evidence="2" id="KW-0521">NADP</keyword>
<protein>
    <submittedName>
        <fullName evidence="7">1,5-anhydro-D-fructose reductase</fullName>
    </submittedName>
</protein>